<dbReference type="InterPro" id="IPR008927">
    <property type="entry name" value="6-PGluconate_DH-like_C_sf"/>
</dbReference>
<evidence type="ECO:0000256" key="2">
    <source>
        <dbReference type="ARBA" id="ARBA00023002"/>
    </source>
</evidence>
<dbReference type="SUPFAM" id="SSF48179">
    <property type="entry name" value="6-phosphogluconate dehydrogenase C-terminal domain-like"/>
    <property type="match status" value="1"/>
</dbReference>
<sequence>MIGLIGVGDMGLPMCGHLAASGFEVLACDVEADRVAAAVAAGSRAAGGLPDVAHDADIAIACLRTDDQMLAVAEGFASHGHAGQLLVVAGTHSLDVMRQLTGVVGPRGIRVIDAPVVFGAQGARDGNLLSLCGGEAGDVERARPVLMAYSRGVEHVGPLGAGQLAKTCNNLLHWIHCVANFETLAIAKRYGVDTQRMREVLMRCPGDNGTLRRWDGTRFTWQEKDMDLVIDLAQQAGLVLPLSGHVDQLIKTMTAADVADLLYGPECAYLGRKIVPLPPGDGGL</sequence>
<dbReference type="InterPro" id="IPR036291">
    <property type="entry name" value="NAD(P)-bd_dom_sf"/>
</dbReference>
<evidence type="ECO:0000259" key="5">
    <source>
        <dbReference type="Pfam" id="PF03446"/>
    </source>
</evidence>
<dbReference type="GO" id="GO:0051287">
    <property type="term" value="F:NAD binding"/>
    <property type="evidence" value="ECO:0007669"/>
    <property type="project" value="InterPro"/>
</dbReference>
<dbReference type="AlphaFoldDB" id="A0A2U9PPA0"/>
<keyword evidence="2" id="KW-0560">Oxidoreductase</keyword>
<dbReference type="InterPro" id="IPR013328">
    <property type="entry name" value="6PGD_dom2"/>
</dbReference>
<dbReference type="Pfam" id="PF14833">
    <property type="entry name" value="NAD_binding_11"/>
    <property type="match status" value="1"/>
</dbReference>
<feature type="active site" evidence="4">
    <location>
        <position position="166"/>
    </location>
</feature>
<dbReference type="SUPFAM" id="SSF51735">
    <property type="entry name" value="NAD(P)-binding Rossmann-fold domains"/>
    <property type="match status" value="1"/>
</dbReference>
<dbReference type="PIRSF" id="PIRSF000103">
    <property type="entry name" value="HIBADH"/>
    <property type="match status" value="1"/>
</dbReference>
<feature type="domain" description="3-hydroxyisobutyrate dehydrogenase-like NAD-binding" evidence="6">
    <location>
        <begin position="160"/>
        <end position="259"/>
    </location>
</feature>
<feature type="domain" description="6-phosphogluconate dehydrogenase NADP-binding" evidence="5">
    <location>
        <begin position="2"/>
        <end position="157"/>
    </location>
</feature>
<reference evidence="7 8" key="1">
    <citation type="journal article" date="2013" name="Genome Announc.">
        <title>Draft genome sequence of MKD8, a conjugal recipient Mycobacterium smegmatis strain.</title>
        <authorList>
            <person name="Gray T.A."/>
            <person name="Palumbo M.J."/>
            <person name="Derbyshire K.M."/>
        </authorList>
    </citation>
    <scope>NUCLEOTIDE SEQUENCE [LARGE SCALE GENOMIC DNA]</scope>
    <source>
        <strain evidence="7 8">MKD8</strain>
    </source>
</reference>
<name>A0A2U9PPA0_MYCSE</name>
<dbReference type="GO" id="GO:0016491">
    <property type="term" value="F:oxidoreductase activity"/>
    <property type="evidence" value="ECO:0007669"/>
    <property type="project" value="UniProtKB-KW"/>
</dbReference>
<comment type="similarity">
    <text evidence="1">Belongs to the HIBADH-related family.</text>
</comment>
<gene>
    <name evidence="7" type="ORF">D806_025820</name>
</gene>
<dbReference type="GO" id="GO:0050661">
    <property type="term" value="F:NADP binding"/>
    <property type="evidence" value="ECO:0007669"/>
    <property type="project" value="InterPro"/>
</dbReference>
<evidence type="ECO:0000313" key="8">
    <source>
        <dbReference type="Proteomes" id="UP000011200"/>
    </source>
</evidence>
<dbReference type="PANTHER" id="PTHR43060:SF15">
    <property type="entry name" value="3-HYDROXYISOBUTYRATE DEHYDROGENASE-LIKE 1, MITOCHONDRIAL-RELATED"/>
    <property type="match status" value="1"/>
</dbReference>
<evidence type="ECO:0000256" key="3">
    <source>
        <dbReference type="ARBA" id="ARBA00023027"/>
    </source>
</evidence>
<protein>
    <submittedName>
        <fullName evidence="7">2-hydroxy-3-oxopropionate reductase</fullName>
    </submittedName>
</protein>
<dbReference type="Proteomes" id="UP000011200">
    <property type="component" value="Chromosome"/>
</dbReference>
<accession>A0A2U9PPA0</accession>
<dbReference type="RefSeq" id="WP_003893981.1">
    <property type="nucleotide sequence ID" value="NZ_CP027541.1"/>
</dbReference>
<dbReference type="InterPro" id="IPR029154">
    <property type="entry name" value="HIBADH-like_NADP-bd"/>
</dbReference>
<evidence type="ECO:0000313" key="7">
    <source>
        <dbReference type="EMBL" id="AWT53561.1"/>
    </source>
</evidence>
<evidence type="ECO:0000259" key="6">
    <source>
        <dbReference type="Pfam" id="PF14833"/>
    </source>
</evidence>
<proteinExistence type="inferred from homology"/>
<dbReference type="Gene3D" id="3.40.50.720">
    <property type="entry name" value="NAD(P)-binding Rossmann-like Domain"/>
    <property type="match status" value="1"/>
</dbReference>
<evidence type="ECO:0000256" key="4">
    <source>
        <dbReference type="PIRSR" id="PIRSR000103-1"/>
    </source>
</evidence>
<dbReference type="Gene3D" id="1.10.1040.10">
    <property type="entry name" value="N-(1-d-carboxylethyl)-l-norvaline Dehydrogenase, domain 2"/>
    <property type="match status" value="1"/>
</dbReference>
<dbReference type="PANTHER" id="PTHR43060">
    <property type="entry name" value="3-HYDROXYISOBUTYRATE DEHYDROGENASE-LIKE 1, MITOCHONDRIAL-RELATED"/>
    <property type="match status" value="1"/>
</dbReference>
<dbReference type="InterPro" id="IPR015815">
    <property type="entry name" value="HIBADH-related"/>
</dbReference>
<dbReference type="InterPro" id="IPR006115">
    <property type="entry name" value="6PGDH_NADP-bd"/>
</dbReference>
<reference evidence="8" key="2">
    <citation type="submission" date="2018-03" db="EMBL/GenBank/DDBJ databases">
        <authorList>
            <person name="Derbyshire K."/>
            <person name="Gray T.A."/>
            <person name="Champion M."/>
        </authorList>
    </citation>
    <scope>NUCLEOTIDE SEQUENCE [LARGE SCALE GENOMIC DNA]</scope>
    <source>
        <strain evidence="8">MKD8</strain>
    </source>
</reference>
<dbReference type="EMBL" id="CP027541">
    <property type="protein sequence ID" value="AWT53561.1"/>
    <property type="molecule type" value="Genomic_DNA"/>
</dbReference>
<organism evidence="7 8">
    <name type="scientific">Mycolicibacterium smegmatis (strain MKD8)</name>
    <name type="common">Mycobacterium smegmatis</name>
    <dbReference type="NCBI Taxonomy" id="1214915"/>
    <lineage>
        <taxon>Bacteria</taxon>
        <taxon>Bacillati</taxon>
        <taxon>Actinomycetota</taxon>
        <taxon>Actinomycetes</taxon>
        <taxon>Mycobacteriales</taxon>
        <taxon>Mycobacteriaceae</taxon>
        <taxon>Mycolicibacterium</taxon>
    </lineage>
</organism>
<dbReference type="Pfam" id="PF03446">
    <property type="entry name" value="NAD_binding_2"/>
    <property type="match status" value="1"/>
</dbReference>
<evidence type="ECO:0000256" key="1">
    <source>
        <dbReference type="ARBA" id="ARBA00009080"/>
    </source>
</evidence>
<keyword evidence="3" id="KW-0520">NAD</keyword>